<comment type="caution">
    <text evidence="2">The sequence shown here is derived from an EMBL/GenBank/DDBJ whole genome shotgun (WGS) entry which is preliminary data.</text>
</comment>
<dbReference type="EMBL" id="PKLK01000020">
    <property type="protein sequence ID" value="RZE38068.1"/>
    <property type="molecule type" value="Genomic_DNA"/>
</dbReference>
<dbReference type="AlphaFoldDB" id="A0AB37XB22"/>
<feature type="non-terminal residue" evidence="2">
    <location>
        <position position="1"/>
    </location>
</feature>
<sequence length="225" mass="24833">AETDPAPAPATSLEKQPADRPAAEAPQERQAPPPEGSPWFAGQQGPVQYEGTYDPQYEPDPQTFAEYQRYQRFAAHEAQEAQAAREAEVQQEAAEEERRDGVQVPAGPGRTRPLGGAPAIPAQRESEEPEESRPAPPQDEAPQVPGGGAIDEETFFAAFRRYVEIDGNYPNARRFGLYLLDHHQVANESGGPLPEAELRPYLNECRRRYEQEQAQAAPEPDFTSA</sequence>
<evidence type="ECO:0000313" key="2">
    <source>
        <dbReference type="EMBL" id="RZE38068.1"/>
    </source>
</evidence>
<protein>
    <recommendedName>
        <fullName evidence="4">Cell division protein FtsK</fullName>
    </recommendedName>
</protein>
<feature type="compositionally biased region" description="Basic and acidic residues" evidence="1">
    <location>
        <begin position="74"/>
        <end position="88"/>
    </location>
</feature>
<organism evidence="2 3">
    <name type="scientific">Streptomyces albidoflavus</name>
    <dbReference type="NCBI Taxonomy" id="1886"/>
    <lineage>
        <taxon>Bacteria</taxon>
        <taxon>Bacillati</taxon>
        <taxon>Actinomycetota</taxon>
        <taxon>Actinomycetes</taxon>
        <taxon>Kitasatosporales</taxon>
        <taxon>Streptomycetaceae</taxon>
        <taxon>Streptomyces</taxon>
        <taxon>Streptomyces albidoflavus group</taxon>
    </lineage>
</organism>
<evidence type="ECO:0008006" key="4">
    <source>
        <dbReference type="Google" id="ProtNLM"/>
    </source>
</evidence>
<feature type="region of interest" description="Disordered" evidence="1">
    <location>
        <begin position="1"/>
        <end position="150"/>
    </location>
</feature>
<gene>
    <name evidence="2" type="ORF">C0Q91_18695</name>
</gene>
<evidence type="ECO:0000313" key="3">
    <source>
        <dbReference type="Proteomes" id="UP000292095"/>
    </source>
</evidence>
<proteinExistence type="predicted"/>
<name>A0AB37XB22_9ACTN</name>
<accession>A0AB37XB22</accession>
<evidence type="ECO:0000256" key="1">
    <source>
        <dbReference type="SAM" id="MobiDB-lite"/>
    </source>
</evidence>
<reference evidence="2 3" key="1">
    <citation type="submission" date="2017-12" db="EMBL/GenBank/DDBJ databases">
        <title>Population genomics insights into the ecological differentiation and adaptive evolution in streptomycetes.</title>
        <authorList>
            <person name="Li Y."/>
            <person name="Huang Y."/>
        </authorList>
    </citation>
    <scope>NUCLEOTIDE SEQUENCE [LARGE SCALE GENOMIC DNA]</scope>
    <source>
        <strain evidence="2 3">FXJ.2339</strain>
    </source>
</reference>
<dbReference type="Proteomes" id="UP000292095">
    <property type="component" value="Unassembled WGS sequence"/>
</dbReference>